<keyword evidence="3" id="KW-1185">Reference proteome</keyword>
<evidence type="ECO:0000313" key="1">
    <source>
        <dbReference type="EMBL" id="KEH36788.1"/>
    </source>
</evidence>
<dbReference type="HOGENOM" id="CLU_2797731_0_0_1"/>
<evidence type="ECO:0000313" key="2">
    <source>
        <dbReference type="EnsemblPlants" id="KEH36788"/>
    </source>
</evidence>
<organism evidence="1 3">
    <name type="scientific">Medicago truncatula</name>
    <name type="common">Barrel medic</name>
    <name type="synonym">Medicago tribuloides</name>
    <dbReference type="NCBI Taxonomy" id="3880"/>
    <lineage>
        <taxon>Eukaryota</taxon>
        <taxon>Viridiplantae</taxon>
        <taxon>Streptophyta</taxon>
        <taxon>Embryophyta</taxon>
        <taxon>Tracheophyta</taxon>
        <taxon>Spermatophyta</taxon>
        <taxon>Magnoliopsida</taxon>
        <taxon>eudicotyledons</taxon>
        <taxon>Gunneridae</taxon>
        <taxon>Pentapetalae</taxon>
        <taxon>rosids</taxon>
        <taxon>fabids</taxon>
        <taxon>Fabales</taxon>
        <taxon>Fabaceae</taxon>
        <taxon>Papilionoideae</taxon>
        <taxon>50 kb inversion clade</taxon>
        <taxon>NPAAA clade</taxon>
        <taxon>Hologalegina</taxon>
        <taxon>IRL clade</taxon>
        <taxon>Trifolieae</taxon>
        <taxon>Medicago</taxon>
    </lineage>
</organism>
<gene>
    <name evidence="1" type="ordered locus">MTR_2g022500</name>
</gene>
<accession>A0A072V620</accession>
<dbReference type="EnsemblPlants" id="KEH36788">
    <property type="protein sequence ID" value="KEH36788"/>
    <property type="gene ID" value="MTR_2g022500"/>
</dbReference>
<name>A0A072V620_MEDTR</name>
<dbReference type="AlphaFoldDB" id="A0A072V620"/>
<reference evidence="1 3" key="2">
    <citation type="journal article" date="2014" name="BMC Genomics">
        <title>An improved genome release (version Mt4.0) for the model legume Medicago truncatula.</title>
        <authorList>
            <person name="Tang H."/>
            <person name="Krishnakumar V."/>
            <person name="Bidwell S."/>
            <person name="Rosen B."/>
            <person name="Chan A."/>
            <person name="Zhou S."/>
            <person name="Gentzbittel L."/>
            <person name="Childs K.L."/>
            <person name="Yandell M."/>
            <person name="Gundlach H."/>
            <person name="Mayer K.F."/>
            <person name="Schwartz D.C."/>
            <person name="Town C.D."/>
        </authorList>
    </citation>
    <scope>GENOME REANNOTATION</scope>
    <source>
        <strain evidence="1">A17</strain>
        <strain evidence="2 3">cv. Jemalong A17</strain>
    </source>
</reference>
<dbReference type="Proteomes" id="UP000002051">
    <property type="component" value="Chromosome 2"/>
</dbReference>
<reference evidence="1 3" key="1">
    <citation type="journal article" date="2011" name="Nature">
        <title>The Medicago genome provides insight into the evolution of rhizobial symbioses.</title>
        <authorList>
            <person name="Young N.D."/>
            <person name="Debelle F."/>
            <person name="Oldroyd G.E."/>
            <person name="Geurts R."/>
            <person name="Cannon S.B."/>
            <person name="Udvardi M.K."/>
            <person name="Benedito V.A."/>
            <person name="Mayer K.F."/>
            <person name="Gouzy J."/>
            <person name="Schoof H."/>
            <person name="Van de Peer Y."/>
            <person name="Proost S."/>
            <person name="Cook D.R."/>
            <person name="Meyers B.C."/>
            <person name="Spannagl M."/>
            <person name="Cheung F."/>
            <person name="De Mita S."/>
            <person name="Krishnakumar V."/>
            <person name="Gundlach H."/>
            <person name="Zhou S."/>
            <person name="Mudge J."/>
            <person name="Bharti A.K."/>
            <person name="Murray J.D."/>
            <person name="Naoumkina M.A."/>
            <person name="Rosen B."/>
            <person name="Silverstein K.A."/>
            <person name="Tang H."/>
            <person name="Rombauts S."/>
            <person name="Zhao P.X."/>
            <person name="Zhou P."/>
            <person name="Barbe V."/>
            <person name="Bardou P."/>
            <person name="Bechner M."/>
            <person name="Bellec A."/>
            <person name="Berger A."/>
            <person name="Berges H."/>
            <person name="Bidwell S."/>
            <person name="Bisseling T."/>
            <person name="Choisne N."/>
            <person name="Couloux A."/>
            <person name="Denny R."/>
            <person name="Deshpande S."/>
            <person name="Dai X."/>
            <person name="Doyle J.J."/>
            <person name="Dudez A.M."/>
            <person name="Farmer A.D."/>
            <person name="Fouteau S."/>
            <person name="Franken C."/>
            <person name="Gibelin C."/>
            <person name="Gish J."/>
            <person name="Goldstein S."/>
            <person name="Gonzalez A.J."/>
            <person name="Green P.J."/>
            <person name="Hallab A."/>
            <person name="Hartog M."/>
            <person name="Hua A."/>
            <person name="Humphray S.J."/>
            <person name="Jeong D.H."/>
            <person name="Jing Y."/>
            <person name="Jocker A."/>
            <person name="Kenton S.M."/>
            <person name="Kim D.J."/>
            <person name="Klee K."/>
            <person name="Lai H."/>
            <person name="Lang C."/>
            <person name="Lin S."/>
            <person name="Macmil S.L."/>
            <person name="Magdelenat G."/>
            <person name="Matthews L."/>
            <person name="McCorrison J."/>
            <person name="Monaghan E.L."/>
            <person name="Mun J.H."/>
            <person name="Najar F.Z."/>
            <person name="Nicholson C."/>
            <person name="Noirot C."/>
            <person name="O'Bleness M."/>
            <person name="Paule C.R."/>
            <person name="Poulain J."/>
            <person name="Prion F."/>
            <person name="Qin B."/>
            <person name="Qu C."/>
            <person name="Retzel E.F."/>
            <person name="Riddle C."/>
            <person name="Sallet E."/>
            <person name="Samain S."/>
            <person name="Samson N."/>
            <person name="Sanders I."/>
            <person name="Saurat O."/>
            <person name="Scarpelli C."/>
            <person name="Schiex T."/>
            <person name="Segurens B."/>
            <person name="Severin A.J."/>
            <person name="Sherrier D.J."/>
            <person name="Shi R."/>
            <person name="Sims S."/>
            <person name="Singer S.R."/>
            <person name="Sinharoy S."/>
            <person name="Sterck L."/>
            <person name="Viollet A."/>
            <person name="Wang B.B."/>
            <person name="Wang K."/>
            <person name="Wang M."/>
            <person name="Wang X."/>
            <person name="Warfsmann J."/>
            <person name="Weissenbach J."/>
            <person name="White D.D."/>
            <person name="White J.D."/>
            <person name="Wiley G.B."/>
            <person name="Wincker P."/>
            <person name="Xing Y."/>
            <person name="Yang L."/>
            <person name="Yao Z."/>
            <person name="Ying F."/>
            <person name="Zhai J."/>
            <person name="Zhou L."/>
            <person name="Zuber A."/>
            <person name="Denarie J."/>
            <person name="Dixon R.A."/>
            <person name="May G.D."/>
            <person name="Schwartz D.C."/>
            <person name="Rogers J."/>
            <person name="Quetier F."/>
            <person name="Town C.D."/>
            <person name="Roe B.A."/>
        </authorList>
    </citation>
    <scope>NUCLEOTIDE SEQUENCE [LARGE SCALE GENOMIC DNA]</scope>
    <source>
        <strain evidence="1">A17</strain>
        <strain evidence="2 3">cv. Jemalong A17</strain>
    </source>
</reference>
<sequence>MDCSVRRSEINAATILEKYLVSGVFGGAGSSKEQPDYCLLTSSGQNVLTLLQAVAEDISPLVELEMEI</sequence>
<proteinExistence type="predicted"/>
<reference evidence="2" key="3">
    <citation type="submission" date="2015-04" db="UniProtKB">
        <authorList>
            <consortium name="EnsemblPlants"/>
        </authorList>
    </citation>
    <scope>IDENTIFICATION</scope>
    <source>
        <strain evidence="2">cv. Jemalong A17</strain>
    </source>
</reference>
<protein>
    <submittedName>
        <fullName evidence="1 2">Uncharacterized protein</fullName>
    </submittedName>
</protein>
<dbReference type="EMBL" id="CM001218">
    <property type="protein sequence ID" value="KEH36788.1"/>
    <property type="molecule type" value="Genomic_DNA"/>
</dbReference>
<evidence type="ECO:0000313" key="3">
    <source>
        <dbReference type="Proteomes" id="UP000002051"/>
    </source>
</evidence>